<dbReference type="AlphaFoldDB" id="A0AAD2DT71"/>
<evidence type="ECO:0000313" key="2">
    <source>
        <dbReference type="Proteomes" id="UP000834106"/>
    </source>
</evidence>
<reference evidence="1" key="1">
    <citation type="submission" date="2023-05" db="EMBL/GenBank/DDBJ databases">
        <authorList>
            <person name="Huff M."/>
        </authorList>
    </citation>
    <scope>NUCLEOTIDE SEQUENCE</scope>
</reference>
<name>A0AAD2DT71_9LAMI</name>
<sequence length="111" mass="11008">MAVLFSLPTTVAAPPVASSSPAVAEPQKVDYMNLHCPIPYEEIHREALNAGGGRGLGGGADGGGCGVGGGIGSGAGSAGGFGAGGGLHGMYCHPKRRHKQVVLSILTPLRF</sequence>
<evidence type="ECO:0000313" key="1">
    <source>
        <dbReference type="EMBL" id="CAI9762971.1"/>
    </source>
</evidence>
<proteinExistence type="predicted"/>
<organism evidence="1 2">
    <name type="scientific">Fraxinus pennsylvanica</name>
    <dbReference type="NCBI Taxonomy" id="56036"/>
    <lineage>
        <taxon>Eukaryota</taxon>
        <taxon>Viridiplantae</taxon>
        <taxon>Streptophyta</taxon>
        <taxon>Embryophyta</taxon>
        <taxon>Tracheophyta</taxon>
        <taxon>Spermatophyta</taxon>
        <taxon>Magnoliopsida</taxon>
        <taxon>eudicotyledons</taxon>
        <taxon>Gunneridae</taxon>
        <taxon>Pentapetalae</taxon>
        <taxon>asterids</taxon>
        <taxon>lamiids</taxon>
        <taxon>Lamiales</taxon>
        <taxon>Oleaceae</taxon>
        <taxon>Oleeae</taxon>
        <taxon>Fraxinus</taxon>
    </lineage>
</organism>
<dbReference type="EMBL" id="OU503041">
    <property type="protein sequence ID" value="CAI9762971.1"/>
    <property type="molecule type" value="Genomic_DNA"/>
</dbReference>
<gene>
    <name evidence="1" type="ORF">FPE_LOCUS10401</name>
</gene>
<keyword evidence="2" id="KW-1185">Reference proteome</keyword>
<accession>A0AAD2DT71</accession>
<dbReference type="Proteomes" id="UP000834106">
    <property type="component" value="Chromosome 6"/>
</dbReference>
<protein>
    <submittedName>
        <fullName evidence="1">Uncharacterized protein</fullName>
    </submittedName>
</protein>